<keyword evidence="5" id="KW-1185">Reference proteome</keyword>
<protein>
    <submittedName>
        <fullName evidence="4">FixJ family two-component response regulator</fullName>
    </submittedName>
</protein>
<evidence type="ECO:0000256" key="2">
    <source>
        <dbReference type="PROSITE-ProRule" id="PRU00169"/>
    </source>
</evidence>
<dbReference type="Pfam" id="PF00072">
    <property type="entry name" value="Response_reg"/>
    <property type="match status" value="1"/>
</dbReference>
<feature type="modified residue" description="4-aspartylphosphate" evidence="2">
    <location>
        <position position="56"/>
    </location>
</feature>
<dbReference type="InterPro" id="IPR001789">
    <property type="entry name" value="Sig_transdc_resp-reg_receiver"/>
</dbReference>
<dbReference type="InterPro" id="IPR050595">
    <property type="entry name" value="Bact_response_regulator"/>
</dbReference>
<organism evidence="4 5">
    <name type="scientific">Pararhizobium capsulatum DSM 1112</name>
    <dbReference type="NCBI Taxonomy" id="1121113"/>
    <lineage>
        <taxon>Bacteria</taxon>
        <taxon>Pseudomonadati</taxon>
        <taxon>Pseudomonadota</taxon>
        <taxon>Alphaproteobacteria</taxon>
        <taxon>Hyphomicrobiales</taxon>
        <taxon>Rhizobiaceae</taxon>
        <taxon>Rhizobium/Agrobacterium group</taxon>
        <taxon>Pararhizobium</taxon>
    </lineage>
</organism>
<comment type="caution">
    <text evidence="4">The sequence shown here is derived from an EMBL/GenBank/DDBJ whole genome shotgun (WGS) entry which is preliminary data.</text>
</comment>
<reference evidence="4 5" key="1">
    <citation type="submission" date="2023-07" db="EMBL/GenBank/DDBJ databases">
        <title>Genomic Encyclopedia of Type Strains, Phase IV (KMG-IV): sequencing the most valuable type-strain genomes for metagenomic binning, comparative biology and taxonomic classification.</title>
        <authorList>
            <person name="Goeker M."/>
        </authorList>
    </citation>
    <scope>NUCLEOTIDE SEQUENCE [LARGE SCALE GENOMIC DNA]</scope>
    <source>
        <strain evidence="4 5">DSM 1112</strain>
    </source>
</reference>
<dbReference type="InterPro" id="IPR011006">
    <property type="entry name" value="CheY-like_superfamily"/>
</dbReference>
<evidence type="ECO:0000259" key="3">
    <source>
        <dbReference type="PROSITE" id="PS50110"/>
    </source>
</evidence>
<dbReference type="SUPFAM" id="SSF52172">
    <property type="entry name" value="CheY-like"/>
    <property type="match status" value="1"/>
</dbReference>
<gene>
    <name evidence="4" type="ORF">QO002_006029</name>
</gene>
<dbReference type="PANTHER" id="PTHR44591:SF21">
    <property type="entry name" value="TWO-COMPONENT RESPONSE REGULATOR"/>
    <property type="match status" value="1"/>
</dbReference>
<dbReference type="PANTHER" id="PTHR44591">
    <property type="entry name" value="STRESS RESPONSE REGULATOR PROTEIN 1"/>
    <property type="match status" value="1"/>
</dbReference>
<evidence type="ECO:0000313" key="4">
    <source>
        <dbReference type="EMBL" id="MDQ0323822.1"/>
    </source>
</evidence>
<accession>A0ABU0C0U5</accession>
<dbReference type="Gene3D" id="3.40.50.2300">
    <property type="match status" value="1"/>
</dbReference>
<dbReference type="SMART" id="SM00448">
    <property type="entry name" value="REC"/>
    <property type="match status" value="1"/>
</dbReference>
<dbReference type="PROSITE" id="PS50110">
    <property type="entry name" value="RESPONSE_REGULATORY"/>
    <property type="match status" value="1"/>
</dbReference>
<evidence type="ECO:0000256" key="1">
    <source>
        <dbReference type="ARBA" id="ARBA00022553"/>
    </source>
</evidence>
<dbReference type="RefSeq" id="WP_307236751.1">
    <property type="nucleotide sequence ID" value="NZ_JAUSVF010000005.1"/>
</dbReference>
<dbReference type="EMBL" id="JAUSVF010000005">
    <property type="protein sequence ID" value="MDQ0323822.1"/>
    <property type="molecule type" value="Genomic_DNA"/>
</dbReference>
<evidence type="ECO:0000313" key="5">
    <source>
        <dbReference type="Proteomes" id="UP001230207"/>
    </source>
</evidence>
<proteinExistence type="predicted"/>
<sequence>MENSPGTVAVVDDDPSMLRSVERLLTANGFMTEGYPSAEGFLRRAQLENVHCLVLDIHLGGMSGVELWNSLRQRGSNLPIIFMTAVEDETLERAAVDAGCVAYLRKPFQAKSLIAAVNRALEVQPLD</sequence>
<feature type="domain" description="Response regulatory" evidence="3">
    <location>
        <begin position="7"/>
        <end position="121"/>
    </location>
</feature>
<dbReference type="Proteomes" id="UP001230207">
    <property type="component" value="Unassembled WGS sequence"/>
</dbReference>
<keyword evidence="1 2" id="KW-0597">Phosphoprotein</keyword>
<name>A0ABU0C0U5_9HYPH</name>